<organism evidence="1">
    <name type="scientific">Arundo donax</name>
    <name type="common">Giant reed</name>
    <name type="synonym">Donax arundinaceus</name>
    <dbReference type="NCBI Taxonomy" id="35708"/>
    <lineage>
        <taxon>Eukaryota</taxon>
        <taxon>Viridiplantae</taxon>
        <taxon>Streptophyta</taxon>
        <taxon>Embryophyta</taxon>
        <taxon>Tracheophyta</taxon>
        <taxon>Spermatophyta</taxon>
        <taxon>Magnoliopsida</taxon>
        <taxon>Liliopsida</taxon>
        <taxon>Poales</taxon>
        <taxon>Poaceae</taxon>
        <taxon>PACMAD clade</taxon>
        <taxon>Arundinoideae</taxon>
        <taxon>Arundineae</taxon>
        <taxon>Arundo</taxon>
    </lineage>
</organism>
<accession>A0A0A9DEF5</accession>
<dbReference type="EMBL" id="GBRH01212827">
    <property type="protein sequence ID" value="JAD85068.1"/>
    <property type="molecule type" value="Transcribed_RNA"/>
</dbReference>
<dbReference type="AlphaFoldDB" id="A0A0A9DEF5"/>
<reference evidence="1" key="2">
    <citation type="journal article" date="2015" name="Data Brief">
        <title>Shoot transcriptome of the giant reed, Arundo donax.</title>
        <authorList>
            <person name="Barrero R.A."/>
            <person name="Guerrero F.D."/>
            <person name="Moolhuijzen P."/>
            <person name="Goolsby J.A."/>
            <person name="Tidwell J."/>
            <person name="Bellgard S.E."/>
            <person name="Bellgard M.I."/>
        </authorList>
    </citation>
    <scope>NUCLEOTIDE SEQUENCE</scope>
    <source>
        <tissue evidence="1">Shoot tissue taken approximately 20 cm above the soil surface</tissue>
    </source>
</reference>
<sequence>MKTVLRVEGFRLNRTKTKYIKYNFSTIKYEKDKIYLNRQMIPQKNTFQYLKSILQKDNKIDKNISHRIKIG</sequence>
<reference evidence="1" key="1">
    <citation type="submission" date="2014-09" db="EMBL/GenBank/DDBJ databases">
        <authorList>
            <person name="Magalhaes I.L.F."/>
            <person name="Oliveira U."/>
            <person name="Santos F.R."/>
            <person name="Vidigal T.H.D.A."/>
            <person name="Brescovit A.D."/>
            <person name="Santos A.J."/>
        </authorList>
    </citation>
    <scope>NUCLEOTIDE SEQUENCE</scope>
    <source>
        <tissue evidence="1">Shoot tissue taken approximately 20 cm above the soil surface</tissue>
    </source>
</reference>
<name>A0A0A9DEF5_ARUDO</name>
<evidence type="ECO:0000313" key="1">
    <source>
        <dbReference type="EMBL" id="JAD85068.1"/>
    </source>
</evidence>
<protein>
    <submittedName>
        <fullName evidence="1">Uncharacterized protein</fullName>
    </submittedName>
</protein>
<proteinExistence type="predicted"/>